<dbReference type="WBParaSite" id="ALUE_0001218901-mRNA-1">
    <property type="protein sequence ID" value="ALUE_0001218901-mRNA-1"/>
    <property type="gene ID" value="ALUE_0001218901"/>
</dbReference>
<feature type="transmembrane region" description="Helical" evidence="1">
    <location>
        <begin position="84"/>
        <end position="106"/>
    </location>
</feature>
<sequence length="141" mass="15785">MDGGDMQDKTSKASIDRFASLGNSARRPTSIVSLRDDLTTVVIFGTPPEAHSLNHHLREPAQYKCCQVYRGNGCWTLCVDMAKLCAFVVVCLLLIFVVECIVYLIYLLCFRLPSVEAATLSERLSTILVLVFKQLYFDITT</sequence>
<protein>
    <submittedName>
        <fullName evidence="3">Uncharacterized protein</fullName>
    </submittedName>
</protein>
<evidence type="ECO:0000313" key="3">
    <source>
        <dbReference type="WBParaSite" id="ALUE_0001218901-mRNA-1"/>
    </source>
</evidence>
<organism evidence="2 3">
    <name type="scientific">Ascaris lumbricoides</name>
    <name type="common">Giant roundworm</name>
    <dbReference type="NCBI Taxonomy" id="6252"/>
    <lineage>
        <taxon>Eukaryota</taxon>
        <taxon>Metazoa</taxon>
        <taxon>Ecdysozoa</taxon>
        <taxon>Nematoda</taxon>
        <taxon>Chromadorea</taxon>
        <taxon>Rhabditida</taxon>
        <taxon>Spirurina</taxon>
        <taxon>Ascaridomorpha</taxon>
        <taxon>Ascaridoidea</taxon>
        <taxon>Ascarididae</taxon>
        <taxon>Ascaris</taxon>
    </lineage>
</organism>
<accession>A0A0M3I5G8</accession>
<dbReference type="Proteomes" id="UP000036681">
    <property type="component" value="Unplaced"/>
</dbReference>
<proteinExistence type="predicted"/>
<keyword evidence="1" id="KW-0812">Transmembrane</keyword>
<keyword evidence="2" id="KW-1185">Reference proteome</keyword>
<evidence type="ECO:0000256" key="1">
    <source>
        <dbReference type="SAM" id="Phobius"/>
    </source>
</evidence>
<dbReference type="AlphaFoldDB" id="A0A0M3I5G8"/>
<reference evidence="3" key="1">
    <citation type="submission" date="2017-02" db="UniProtKB">
        <authorList>
            <consortium name="WormBaseParasite"/>
        </authorList>
    </citation>
    <scope>IDENTIFICATION</scope>
</reference>
<name>A0A0M3I5G8_ASCLU</name>
<keyword evidence="1" id="KW-0472">Membrane</keyword>
<evidence type="ECO:0000313" key="2">
    <source>
        <dbReference type="Proteomes" id="UP000036681"/>
    </source>
</evidence>
<keyword evidence="1" id="KW-1133">Transmembrane helix</keyword>